<feature type="transmembrane region" description="Helical" evidence="12">
    <location>
        <begin position="446"/>
        <end position="470"/>
    </location>
</feature>
<feature type="domain" description="G-protein coupled receptors family 3 profile" evidence="13">
    <location>
        <begin position="444"/>
        <end position="709"/>
    </location>
</feature>
<dbReference type="InterPro" id="IPR017978">
    <property type="entry name" value="GPCR_3_C"/>
</dbReference>
<dbReference type="GO" id="GO:0050917">
    <property type="term" value="P:sensory perception of umami taste"/>
    <property type="evidence" value="ECO:0007669"/>
    <property type="project" value="TreeGrafter"/>
</dbReference>
<keyword evidence="5 12" id="KW-1133">Transmembrane helix</keyword>
<dbReference type="FunFam" id="2.10.50.30:FF:000004">
    <property type="entry name" value="Taste receptor type 1 member 3-like protein"/>
    <property type="match status" value="1"/>
</dbReference>
<dbReference type="SUPFAM" id="SSF53822">
    <property type="entry name" value="Periplasmic binding protein-like I"/>
    <property type="match status" value="1"/>
</dbReference>
<keyword evidence="6" id="KW-0297">G-protein coupled receptor</keyword>
<protein>
    <submittedName>
        <fullName evidence="14">TS1R1 protein</fullName>
    </submittedName>
</protein>
<gene>
    <name evidence="14" type="primary">Tas1r1</name>
    <name evidence="14" type="ORF">FREGRA_R14155</name>
</gene>
<dbReference type="InterPro" id="IPR011500">
    <property type="entry name" value="GPCR_3_9-Cys_dom"/>
</dbReference>
<dbReference type="Pfam" id="PF00003">
    <property type="entry name" value="7tm_3"/>
    <property type="match status" value="1"/>
</dbReference>
<dbReference type="InterPro" id="IPR000337">
    <property type="entry name" value="GPCR_3"/>
</dbReference>
<evidence type="ECO:0000256" key="5">
    <source>
        <dbReference type="ARBA" id="ARBA00022989"/>
    </source>
</evidence>
<dbReference type="InterPro" id="IPR038550">
    <property type="entry name" value="GPCR_3_9-Cys_sf"/>
</dbReference>
<accession>A0A7L3ZAN4</accession>
<reference evidence="14 15" key="1">
    <citation type="submission" date="2019-09" db="EMBL/GenBank/DDBJ databases">
        <title>Bird 10,000 Genomes (B10K) Project - Family phase.</title>
        <authorList>
            <person name="Zhang G."/>
        </authorList>
    </citation>
    <scope>NUCLEOTIDE SEQUENCE [LARGE SCALE GENOMIC DNA]</scope>
    <source>
        <strain evidence="14">B10K-DU-006-09</strain>
        <tissue evidence="14">Muscle</tissue>
    </source>
</reference>
<keyword evidence="2" id="KW-1003">Cell membrane</keyword>
<name>A0A7L3ZAN4_FREGA</name>
<proteinExistence type="inferred from homology"/>
<evidence type="ECO:0000256" key="10">
    <source>
        <dbReference type="ARBA" id="ARBA00023224"/>
    </source>
</evidence>
<dbReference type="EMBL" id="VZZT01003922">
    <property type="protein sequence ID" value="NXW10685.1"/>
    <property type="molecule type" value="Genomic_DNA"/>
</dbReference>
<dbReference type="Pfam" id="PF01094">
    <property type="entry name" value="ANF_receptor"/>
    <property type="match status" value="1"/>
</dbReference>
<dbReference type="PANTHER" id="PTHR24061:SF3">
    <property type="entry name" value="TASTE RECEPTOR TYPE 1 MEMBER 1"/>
    <property type="match status" value="1"/>
</dbReference>
<dbReference type="InterPro" id="IPR001828">
    <property type="entry name" value="ANF_lig-bd_rcpt"/>
</dbReference>
<keyword evidence="15" id="KW-1185">Reference proteome</keyword>
<feature type="transmembrane region" description="Helical" evidence="12">
    <location>
        <begin position="515"/>
        <end position="538"/>
    </location>
</feature>
<evidence type="ECO:0000256" key="11">
    <source>
        <dbReference type="ARBA" id="ARBA00038492"/>
    </source>
</evidence>
<dbReference type="PANTHER" id="PTHR24061">
    <property type="entry name" value="CALCIUM-SENSING RECEPTOR-RELATED"/>
    <property type="match status" value="1"/>
</dbReference>
<feature type="transmembrane region" description="Helical" evidence="12">
    <location>
        <begin position="639"/>
        <end position="661"/>
    </location>
</feature>
<dbReference type="GO" id="GO:0005886">
    <property type="term" value="C:plasma membrane"/>
    <property type="evidence" value="ECO:0007669"/>
    <property type="project" value="UniProtKB-SubCell"/>
</dbReference>
<evidence type="ECO:0000256" key="1">
    <source>
        <dbReference type="ARBA" id="ARBA00004651"/>
    </source>
</evidence>
<dbReference type="PRINTS" id="PR00248">
    <property type="entry name" value="GPCRMGR"/>
</dbReference>
<dbReference type="InterPro" id="IPR000068">
    <property type="entry name" value="GPCR_3_Ca_sens_rcpt-rel"/>
</dbReference>
<dbReference type="Gene3D" id="3.40.50.2300">
    <property type="match status" value="2"/>
</dbReference>
<dbReference type="GO" id="GO:0004930">
    <property type="term" value="F:G protein-coupled receptor activity"/>
    <property type="evidence" value="ECO:0007669"/>
    <property type="project" value="UniProtKB-KW"/>
</dbReference>
<keyword evidence="9" id="KW-0325">Glycoprotein</keyword>
<evidence type="ECO:0000256" key="12">
    <source>
        <dbReference type="SAM" id="Phobius"/>
    </source>
</evidence>
<evidence type="ECO:0000313" key="14">
    <source>
        <dbReference type="EMBL" id="NXW10685.1"/>
    </source>
</evidence>
<keyword evidence="7 12" id="KW-0472">Membrane</keyword>
<dbReference type="PROSITE" id="PS00980">
    <property type="entry name" value="G_PROTEIN_RECEP_F3_2"/>
    <property type="match status" value="1"/>
</dbReference>
<evidence type="ECO:0000256" key="9">
    <source>
        <dbReference type="ARBA" id="ARBA00023180"/>
    </source>
</evidence>
<evidence type="ECO:0000256" key="2">
    <source>
        <dbReference type="ARBA" id="ARBA00022475"/>
    </source>
</evidence>
<dbReference type="FunFam" id="3.40.50.2300:FF:000016">
    <property type="entry name" value="Taste 1 receptor member 2"/>
    <property type="match status" value="1"/>
</dbReference>
<feature type="transmembrane region" description="Helical" evidence="12">
    <location>
        <begin position="482"/>
        <end position="503"/>
    </location>
</feature>
<dbReference type="InterPro" id="IPR028082">
    <property type="entry name" value="Peripla_BP_I"/>
</dbReference>
<dbReference type="Gene3D" id="2.10.50.30">
    <property type="entry name" value="GPCR, family 3, nine cysteines domain"/>
    <property type="match status" value="1"/>
</dbReference>
<evidence type="ECO:0000256" key="4">
    <source>
        <dbReference type="ARBA" id="ARBA00022729"/>
    </source>
</evidence>
<feature type="non-terminal residue" evidence="14">
    <location>
        <position position="718"/>
    </location>
</feature>
<keyword evidence="10" id="KW-0807">Transducer</keyword>
<feature type="transmembrane region" description="Helical" evidence="12">
    <location>
        <begin position="609"/>
        <end position="627"/>
    </location>
</feature>
<feature type="non-terminal residue" evidence="14">
    <location>
        <position position="1"/>
    </location>
</feature>
<feature type="transmembrane region" description="Helical" evidence="12">
    <location>
        <begin position="667"/>
        <end position="688"/>
    </location>
</feature>
<evidence type="ECO:0000256" key="8">
    <source>
        <dbReference type="ARBA" id="ARBA00023170"/>
    </source>
</evidence>
<dbReference type="InterPro" id="IPR017979">
    <property type="entry name" value="GPCR_3_CS"/>
</dbReference>
<dbReference type="Pfam" id="PF07562">
    <property type="entry name" value="NCD3G"/>
    <property type="match status" value="1"/>
</dbReference>
<sequence length="718" mass="78296">EVEVLPTFRHYEPEAVAVIGPDSTWLALTTAAVLGVFLVPQISYEASLETLSVKRFYPSFLRTIPSDRQQVKAIFLLLQQFGWTWVALLGSDNAYGRNGLDALYKLLTASDVCVAYRGIIPAKKDASSPELHNLVRILTDIRVNVTVVFSNRRSAHPFFEVVVQRNVTGMVWVGSEDWSLAQTISQVPGIQSIGSVIGMSVEKTESTMLERFESWKMAEESAAAECAGSTGAGGGEHGQLDCTQRCTGCHLLSAAPNVYDAQASFNVYSAVYAVAHGLHDLLDCASGACSKGTVYPWQLLQKIKQVNFTLYKSRISFDANGDIRKGYTIVMWNWSGPIWAFDVIGTYSVNPDRLSVDQAKILWHTKDRQAPISVCSEACQPGEKRLQQSRHRCCFSCVACPSGTFLNRSDLYSCQSCGVDEWAPVRSEACFNRTVEFLSWSEPISWALLTSTVLLMLLMAGLAVLFALNASTPVVKSAGGKMCFLMLGSLACACSSLFCYFGEPTRHTCLLRLPLFAISFTVFLSCVATRSFQIICIFKLNARWPALYEAWLRRRGPLLFVAASTAAQVVLCLASEAASPSAPRRDYGASAERVVLECAPSAAASRTAAAAYTVLLSACCFALSYAGKDLPASYNEAKCLTCSLLLHLACSAALLCTQGAFRGRAAAAARVLSALCTLGALLGGYFLPKAFVILLRPRLNTPEHFQMAIQRYTRRLAD</sequence>
<dbReference type="AlphaFoldDB" id="A0A7L3ZAN4"/>
<keyword evidence="8" id="KW-0675">Receptor</keyword>
<dbReference type="PROSITE" id="PS50259">
    <property type="entry name" value="G_PROTEIN_RECEP_F3_4"/>
    <property type="match status" value="1"/>
</dbReference>
<comment type="subcellular location">
    <subcellularLocation>
        <location evidence="1">Cell membrane</location>
        <topology evidence="1">Multi-pass membrane protein</topology>
    </subcellularLocation>
</comment>
<dbReference type="Proteomes" id="UP000563060">
    <property type="component" value="Unassembled WGS sequence"/>
</dbReference>
<comment type="caution">
    <text evidence="14">The sequence shown here is derived from an EMBL/GenBank/DDBJ whole genome shotgun (WGS) entry which is preliminary data.</text>
</comment>
<feature type="transmembrane region" description="Helical" evidence="12">
    <location>
        <begin position="558"/>
        <end position="578"/>
    </location>
</feature>
<keyword evidence="4" id="KW-0732">Signal</keyword>
<evidence type="ECO:0000313" key="15">
    <source>
        <dbReference type="Proteomes" id="UP000563060"/>
    </source>
</evidence>
<evidence type="ECO:0000256" key="7">
    <source>
        <dbReference type="ARBA" id="ARBA00023136"/>
    </source>
</evidence>
<organism evidence="14 15">
    <name type="scientific">Fregetta grallaria</name>
    <name type="common">White-bellied storm-petrel</name>
    <name type="synonym">Procellaria grallaria</name>
    <dbReference type="NCBI Taxonomy" id="79628"/>
    <lineage>
        <taxon>Eukaryota</taxon>
        <taxon>Metazoa</taxon>
        <taxon>Chordata</taxon>
        <taxon>Craniata</taxon>
        <taxon>Vertebrata</taxon>
        <taxon>Euteleostomi</taxon>
        <taxon>Archelosauria</taxon>
        <taxon>Archosauria</taxon>
        <taxon>Dinosauria</taxon>
        <taxon>Saurischia</taxon>
        <taxon>Theropoda</taxon>
        <taxon>Coelurosauria</taxon>
        <taxon>Aves</taxon>
        <taxon>Neognathae</taxon>
        <taxon>Neoaves</taxon>
        <taxon>Aequornithes</taxon>
        <taxon>Procellariiformes</taxon>
        <taxon>Hydrobatidae</taxon>
        <taxon>Fregetta</taxon>
    </lineage>
</organism>
<keyword evidence="3 12" id="KW-0812">Transmembrane</keyword>
<comment type="similarity">
    <text evidence="11">Belongs to the G-protein coupled receptor 3 family. TAS1R subfamily.</text>
</comment>
<evidence type="ECO:0000256" key="6">
    <source>
        <dbReference type="ARBA" id="ARBA00023040"/>
    </source>
</evidence>
<evidence type="ECO:0000259" key="13">
    <source>
        <dbReference type="PROSITE" id="PS50259"/>
    </source>
</evidence>
<evidence type="ECO:0000256" key="3">
    <source>
        <dbReference type="ARBA" id="ARBA00022692"/>
    </source>
</evidence>